<proteinExistence type="predicted"/>
<accession>A0A1V9FIT1</accession>
<sequence length="359" mass="41408">MTFSANRSLLFLFTGLLWGCQVSEGYKGTGKRTIIELQLSDEMTTQRPANFEMKENMEIAFRPVIRVENSPPYDYVEAKVSKNKVKWEFLSDKPIEMNYGFGKLNLVSPGDSIRIKYHNDEPFFIGRGANKLMTWKMLLEEGKRLGIPTKNCNTIHSINDYLNWSRYLDQKLSLLLPILDSNKAKLQPFEYNYLKSALVGSIENDRIDAYTALRKHSMNDSASGITASNLIAVWDSTQYKHWGKWLRGLPDYYGSTYTLSRFNQMETLRKLNFDVTNEKFKSKEELPTLFYNNAKQNYNGVTRERLLALILDEVFIDGLGFNNTATQAALMDYYRQPGFPEYKQMVKGLEGKSGKLVKK</sequence>
<organism evidence="1 2">
    <name type="scientific">Niastella vici</name>
    <dbReference type="NCBI Taxonomy" id="1703345"/>
    <lineage>
        <taxon>Bacteria</taxon>
        <taxon>Pseudomonadati</taxon>
        <taxon>Bacteroidota</taxon>
        <taxon>Chitinophagia</taxon>
        <taxon>Chitinophagales</taxon>
        <taxon>Chitinophagaceae</taxon>
        <taxon>Niastella</taxon>
    </lineage>
</organism>
<dbReference type="STRING" id="1703345.A3860_07635"/>
<dbReference type="AlphaFoldDB" id="A0A1V9FIT1"/>
<name>A0A1V9FIT1_9BACT</name>
<reference evidence="1 2" key="1">
    <citation type="submission" date="2016-03" db="EMBL/GenBank/DDBJ databases">
        <title>Niastella vici sp. nov., isolated from farmland soil.</title>
        <authorList>
            <person name="Chen L."/>
            <person name="Wang D."/>
            <person name="Yang S."/>
            <person name="Wang G."/>
        </authorList>
    </citation>
    <scope>NUCLEOTIDE SEQUENCE [LARGE SCALE GENOMIC DNA]</scope>
    <source>
        <strain evidence="1 2">DJ57</strain>
    </source>
</reference>
<comment type="caution">
    <text evidence="1">The sequence shown here is derived from an EMBL/GenBank/DDBJ whole genome shotgun (WGS) entry which is preliminary data.</text>
</comment>
<dbReference type="Proteomes" id="UP000192796">
    <property type="component" value="Unassembled WGS sequence"/>
</dbReference>
<dbReference type="OrthoDB" id="681049at2"/>
<evidence type="ECO:0000313" key="2">
    <source>
        <dbReference type="Proteomes" id="UP000192796"/>
    </source>
</evidence>
<dbReference type="RefSeq" id="WP_081155334.1">
    <property type="nucleotide sequence ID" value="NZ_LVYD01000102.1"/>
</dbReference>
<keyword evidence="2" id="KW-1185">Reference proteome</keyword>
<gene>
    <name evidence="1" type="ORF">A3860_07635</name>
</gene>
<protein>
    <submittedName>
        <fullName evidence="1">Uncharacterized protein</fullName>
    </submittedName>
</protein>
<evidence type="ECO:0000313" key="1">
    <source>
        <dbReference type="EMBL" id="OQP58187.1"/>
    </source>
</evidence>
<dbReference type="EMBL" id="LVYD01000102">
    <property type="protein sequence ID" value="OQP58187.1"/>
    <property type="molecule type" value="Genomic_DNA"/>
</dbReference>